<protein>
    <submittedName>
        <fullName evidence="7">Cobalt ABC transporter, permease protein CbiQ</fullName>
    </submittedName>
</protein>
<keyword evidence="2" id="KW-1003">Cell membrane</keyword>
<dbReference type="EMBL" id="AMEM01000039">
    <property type="protein sequence ID" value="EKX88242.1"/>
    <property type="molecule type" value="Genomic_DNA"/>
</dbReference>
<dbReference type="PANTHER" id="PTHR43723:SF1">
    <property type="entry name" value="COBALT TRANSPORT PROTEIN CBIQ"/>
    <property type="match status" value="1"/>
</dbReference>
<comment type="caution">
    <text evidence="7">The sequence shown here is derived from an EMBL/GenBank/DDBJ whole genome shotgun (WGS) entry which is preliminary data.</text>
</comment>
<keyword evidence="3 6" id="KW-0812">Transmembrane</keyword>
<dbReference type="HOGENOM" id="CLU_056469_5_2_11"/>
<dbReference type="eggNOG" id="COG0619">
    <property type="taxonomic scope" value="Bacteria"/>
</dbReference>
<keyword evidence="4 6" id="KW-1133">Transmembrane helix</keyword>
<name>L1MAK0_9CORY</name>
<evidence type="ECO:0000313" key="7">
    <source>
        <dbReference type="EMBL" id="EKX88242.1"/>
    </source>
</evidence>
<dbReference type="GO" id="GO:0043190">
    <property type="term" value="C:ATP-binding cassette (ABC) transporter complex"/>
    <property type="evidence" value="ECO:0007669"/>
    <property type="project" value="InterPro"/>
</dbReference>
<dbReference type="GO" id="GO:0006824">
    <property type="term" value="P:cobalt ion transport"/>
    <property type="evidence" value="ECO:0007669"/>
    <property type="project" value="InterPro"/>
</dbReference>
<reference evidence="7 8" key="1">
    <citation type="submission" date="2012-05" db="EMBL/GenBank/DDBJ databases">
        <authorList>
            <person name="Weinstock G."/>
            <person name="Sodergren E."/>
            <person name="Lobos E.A."/>
            <person name="Fulton L."/>
            <person name="Fulton R."/>
            <person name="Courtney L."/>
            <person name="Fronick C."/>
            <person name="O'Laughlin M."/>
            <person name="Godfrey J."/>
            <person name="Wilson R.M."/>
            <person name="Miner T."/>
            <person name="Farmer C."/>
            <person name="Delehaunty K."/>
            <person name="Cordes M."/>
            <person name="Minx P."/>
            <person name="Tomlinson C."/>
            <person name="Chen J."/>
            <person name="Wollam A."/>
            <person name="Pepin K.H."/>
            <person name="Bhonagiri V."/>
            <person name="Zhang X."/>
            <person name="Suruliraj S."/>
            <person name="Warren W."/>
            <person name="Mitreva M."/>
            <person name="Mardis E.R."/>
            <person name="Wilson R.K."/>
        </authorList>
    </citation>
    <scope>NUCLEOTIDE SEQUENCE [LARGE SCALE GENOMIC DNA]</scope>
    <source>
        <strain evidence="7 8">F0235</strain>
    </source>
</reference>
<feature type="transmembrane region" description="Helical" evidence="6">
    <location>
        <begin position="61"/>
        <end position="85"/>
    </location>
</feature>
<evidence type="ECO:0000256" key="2">
    <source>
        <dbReference type="ARBA" id="ARBA00022475"/>
    </source>
</evidence>
<dbReference type="Pfam" id="PF02361">
    <property type="entry name" value="CbiQ"/>
    <property type="match status" value="1"/>
</dbReference>
<feature type="transmembrane region" description="Helical" evidence="6">
    <location>
        <begin position="97"/>
        <end position="118"/>
    </location>
</feature>
<feature type="transmembrane region" description="Helical" evidence="6">
    <location>
        <begin position="222"/>
        <end position="241"/>
    </location>
</feature>
<dbReference type="NCBIfam" id="TIGR02454">
    <property type="entry name" value="ECF_T_CbiQ"/>
    <property type="match status" value="1"/>
</dbReference>
<dbReference type="STRING" id="1035195.HMPREF9997_02362"/>
<sequence length="242" mass="26102">MNALERAAATSRWATHNVGEKALLLIGLLFCAISLPPIPALPSIATVLLVAAWRAGVPWRLYSALIAAPASFVALGLGPLIFAITPQGIVLIDAGPITAATVLARCIVGMMATMLFALTTPMAELFGWMHSVRFPTSTVYVTALTYRMISTLIVTSRSMWEAQAQRLGHSSMSRWIRSSAGLASSLFVVAFTRARRLGEGVELRGDPATMYNTLRVIRPVRWWYAGGYVLLLSAIIASSIVL</sequence>
<evidence type="ECO:0000256" key="5">
    <source>
        <dbReference type="ARBA" id="ARBA00023136"/>
    </source>
</evidence>
<dbReference type="InterPro" id="IPR003339">
    <property type="entry name" value="ABC/ECF_trnsptr_transmembrane"/>
</dbReference>
<accession>L1MAK0</accession>
<dbReference type="InterPro" id="IPR052770">
    <property type="entry name" value="Cobalt_transport_CbiQ"/>
</dbReference>
<organism evidence="7 8">
    <name type="scientific">Corynebacterium durum F0235</name>
    <dbReference type="NCBI Taxonomy" id="1035195"/>
    <lineage>
        <taxon>Bacteria</taxon>
        <taxon>Bacillati</taxon>
        <taxon>Actinomycetota</taxon>
        <taxon>Actinomycetes</taxon>
        <taxon>Mycobacteriales</taxon>
        <taxon>Corynebacteriaceae</taxon>
        <taxon>Corynebacterium</taxon>
    </lineage>
</organism>
<feature type="transmembrane region" description="Helical" evidence="6">
    <location>
        <begin position="22"/>
        <end position="55"/>
    </location>
</feature>
<dbReference type="AlphaFoldDB" id="L1MAK0"/>
<gene>
    <name evidence="7" type="ORF">HMPREF9997_02362</name>
</gene>
<keyword evidence="8" id="KW-1185">Reference proteome</keyword>
<proteinExistence type="predicted"/>
<dbReference type="OrthoDB" id="4407546at2"/>
<feature type="transmembrane region" description="Helical" evidence="6">
    <location>
        <begin position="138"/>
        <end position="155"/>
    </location>
</feature>
<dbReference type="RefSeq" id="WP_006062168.1">
    <property type="nucleotide sequence ID" value="NZ_KB290823.1"/>
</dbReference>
<dbReference type="Proteomes" id="UP000010445">
    <property type="component" value="Unassembled WGS sequence"/>
</dbReference>
<evidence type="ECO:0000313" key="8">
    <source>
        <dbReference type="Proteomes" id="UP000010445"/>
    </source>
</evidence>
<dbReference type="PANTHER" id="PTHR43723">
    <property type="entry name" value="COBALT TRANSPORT PROTEIN CBIQ"/>
    <property type="match status" value="1"/>
</dbReference>
<dbReference type="InterPro" id="IPR012809">
    <property type="entry name" value="ECF_CbiQ"/>
</dbReference>
<evidence type="ECO:0000256" key="6">
    <source>
        <dbReference type="SAM" id="Phobius"/>
    </source>
</evidence>
<evidence type="ECO:0000256" key="3">
    <source>
        <dbReference type="ARBA" id="ARBA00022692"/>
    </source>
</evidence>
<evidence type="ECO:0000256" key="1">
    <source>
        <dbReference type="ARBA" id="ARBA00004651"/>
    </source>
</evidence>
<dbReference type="PATRIC" id="fig|1035195.3.peg.2108"/>
<dbReference type="CDD" id="cd16914">
    <property type="entry name" value="EcfT"/>
    <property type="match status" value="1"/>
</dbReference>
<evidence type="ECO:0000256" key="4">
    <source>
        <dbReference type="ARBA" id="ARBA00022989"/>
    </source>
</evidence>
<keyword evidence="5 6" id="KW-0472">Membrane</keyword>
<comment type="subcellular location">
    <subcellularLocation>
        <location evidence="1">Cell membrane</location>
        <topology evidence="1">Multi-pass membrane protein</topology>
    </subcellularLocation>
</comment>